<dbReference type="GO" id="GO:0000977">
    <property type="term" value="F:RNA polymerase II transcription regulatory region sequence-specific DNA binding"/>
    <property type="evidence" value="ECO:0007669"/>
    <property type="project" value="TreeGrafter"/>
</dbReference>
<keyword evidence="7 13" id="KW-0371">Homeobox</keyword>
<dbReference type="InterPro" id="IPR001356">
    <property type="entry name" value="HD"/>
</dbReference>
<evidence type="ECO:0000256" key="12">
    <source>
        <dbReference type="ARBA" id="ARBA00074894"/>
    </source>
</evidence>
<dbReference type="GeneTree" id="ENSGT00940000158251"/>
<protein>
    <recommendedName>
        <fullName evidence="12">Homeobox protein aristaless-like 4</fullName>
    </recommendedName>
</protein>
<dbReference type="AlphaFoldDB" id="A0A452UK17"/>
<organism evidence="17">
    <name type="scientific">Ursus maritimus</name>
    <name type="common">Polar bear</name>
    <name type="synonym">Thalarctos maritimus</name>
    <dbReference type="NCBI Taxonomy" id="29073"/>
    <lineage>
        <taxon>Eukaryota</taxon>
        <taxon>Metazoa</taxon>
        <taxon>Chordata</taxon>
        <taxon>Craniata</taxon>
        <taxon>Vertebrata</taxon>
        <taxon>Euteleostomi</taxon>
        <taxon>Mammalia</taxon>
        <taxon>Eutheria</taxon>
        <taxon>Laurasiatheria</taxon>
        <taxon>Carnivora</taxon>
        <taxon>Caniformia</taxon>
        <taxon>Ursidae</taxon>
        <taxon>Ursus</taxon>
    </lineage>
</organism>
<dbReference type="InterPro" id="IPR009057">
    <property type="entry name" value="Homeodomain-like_sf"/>
</dbReference>
<evidence type="ECO:0000256" key="7">
    <source>
        <dbReference type="ARBA" id="ARBA00023155"/>
    </source>
</evidence>
<evidence type="ECO:0000256" key="14">
    <source>
        <dbReference type="RuleBase" id="RU000682"/>
    </source>
</evidence>
<evidence type="ECO:0000256" key="9">
    <source>
        <dbReference type="ARBA" id="ARBA00023163"/>
    </source>
</evidence>
<dbReference type="GO" id="GO:0001228">
    <property type="term" value="F:DNA-binding transcription activator activity, RNA polymerase II-specific"/>
    <property type="evidence" value="ECO:0007669"/>
    <property type="project" value="TreeGrafter"/>
</dbReference>
<dbReference type="Ensembl" id="ENSUMAT00000025183.1">
    <property type="protein sequence ID" value="ENSUMAP00000021260.1"/>
    <property type="gene ID" value="ENSUMAG00000015538.1"/>
</dbReference>
<dbReference type="InterPro" id="IPR050649">
    <property type="entry name" value="Paired_Homeobox_TFs"/>
</dbReference>
<evidence type="ECO:0000256" key="10">
    <source>
        <dbReference type="ARBA" id="ARBA00023242"/>
    </source>
</evidence>
<evidence type="ECO:0000256" key="1">
    <source>
        <dbReference type="ARBA" id="ARBA00004123"/>
    </source>
</evidence>
<feature type="DNA-binding region" description="Homeobox" evidence="13">
    <location>
        <begin position="58"/>
        <end position="117"/>
    </location>
</feature>
<dbReference type="PROSITE" id="PS50071">
    <property type="entry name" value="HOMEOBOX_2"/>
    <property type="match status" value="1"/>
</dbReference>
<evidence type="ECO:0000256" key="4">
    <source>
        <dbReference type="ARBA" id="ARBA00022553"/>
    </source>
</evidence>
<evidence type="ECO:0000256" key="3">
    <source>
        <dbReference type="ARBA" id="ARBA00022473"/>
    </source>
</evidence>
<evidence type="ECO:0000259" key="16">
    <source>
        <dbReference type="PROSITE" id="PS50071"/>
    </source>
</evidence>
<dbReference type="SUPFAM" id="SSF46689">
    <property type="entry name" value="Homeodomain-like"/>
    <property type="match status" value="1"/>
</dbReference>
<evidence type="ECO:0000256" key="6">
    <source>
        <dbReference type="ARBA" id="ARBA00023125"/>
    </source>
</evidence>
<evidence type="ECO:0000256" key="15">
    <source>
        <dbReference type="SAM" id="MobiDB-lite"/>
    </source>
</evidence>
<comment type="subcellular location">
    <subcellularLocation>
        <location evidence="1 13 14">Nucleus</location>
    </subcellularLocation>
</comment>
<evidence type="ECO:0000256" key="5">
    <source>
        <dbReference type="ARBA" id="ARBA00023015"/>
    </source>
</evidence>
<dbReference type="Pfam" id="PF00046">
    <property type="entry name" value="Homeodomain"/>
    <property type="match status" value="1"/>
</dbReference>
<evidence type="ECO:0000256" key="13">
    <source>
        <dbReference type="PROSITE-ProRule" id="PRU00108"/>
    </source>
</evidence>
<dbReference type="GO" id="GO:0005634">
    <property type="term" value="C:nucleus"/>
    <property type="evidence" value="ECO:0007669"/>
    <property type="project" value="UniProtKB-SubCell"/>
</dbReference>
<keyword evidence="9" id="KW-0804">Transcription</keyword>
<reference evidence="17" key="1">
    <citation type="submission" date="2019-03" db="UniProtKB">
        <authorList>
            <consortium name="Ensembl"/>
        </authorList>
    </citation>
    <scope>IDENTIFICATION</scope>
</reference>
<comment type="similarity">
    <text evidence="2">Belongs to the paired homeobox family.</text>
</comment>
<comment type="subunit">
    <text evidence="11">Binds DNA.</text>
</comment>
<dbReference type="PANTHER" id="PTHR24329:SF322">
    <property type="entry name" value="HOMEOBOX PROTEIN ARISTALESS-LIKE 4"/>
    <property type="match status" value="1"/>
</dbReference>
<keyword evidence="6 13" id="KW-0238">DNA-binding</keyword>
<feature type="domain" description="Homeobox" evidence="16">
    <location>
        <begin position="56"/>
        <end position="116"/>
    </location>
</feature>
<evidence type="ECO:0000313" key="17">
    <source>
        <dbReference type="Ensembl" id="ENSUMAP00000021260"/>
    </source>
</evidence>
<feature type="region of interest" description="Disordered" evidence="15">
    <location>
        <begin position="23"/>
        <end position="63"/>
    </location>
</feature>
<dbReference type="PROSITE" id="PS00027">
    <property type="entry name" value="HOMEOBOX_1"/>
    <property type="match status" value="1"/>
</dbReference>
<keyword evidence="5" id="KW-0805">Transcription regulation</keyword>
<keyword evidence="8" id="KW-0010">Activator</keyword>
<dbReference type="GO" id="GO:0048513">
    <property type="term" value="P:animal organ development"/>
    <property type="evidence" value="ECO:0007669"/>
    <property type="project" value="UniProtKB-ARBA"/>
</dbReference>
<dbReference type="CDD" id="cd00086">
    <property type="entry name" value="homeodomain"/>
    <property type="match status" value="1"/>
</dbReference>
<name>A0A452UK17_URSMA</name>
<keyword evidence="10 13" id="KW-0539">Nucleus</keyword>
<accession>A0A452UK17</accession>
<keyword evidence="4" id="KW-0597">Phosphoprotein</keyword>
<evidence type="ECO:0000256" key="11">
    <source>
        <dbReference type="ARBA" id="ARBA00064179"/>
    </source>
</evidence>
<dbReference type="InterPro" id="IPR017970">
    <property type="entry name" value="Homeobox_CS"/>
</dbReference>
<dbReference type="Gene3D" id="1.10.10.60">
    <property type="entry name" value="Homeodomain-like"/>
    <property type="match status" value="1"/>
</dbReference>
<evidence type="ECO:0000256" key="2">
    <source>
        <dbReference type="ARBA" id="ARBA00005733"/>
    </source>
</evidence>
<dbReference type="FunFam" id="1.10.10.60:FF:000127">
    <property type="entry name" value="homeobox protein aristaless-like 4"/>
    <property type="match status" value="1"/>
</dbReference>
<keyword evidence="3" id="KW-0217">Developmental protein</keyword>
<sequence length="238" mass="26803">RFSSCPQEDQSRTPRLCELPAFLCPHPSLPGKRPQDRASADLPSPLEKADSESNKGKKRRNRTTFTSYQLEELEKVFQKTHYPDVYAREQLAMRTDLTEARVQVWFQNRRAKWRKRERFGQMQQVRTHFSAAYELPLLTRAENYAQVSPSPELPALAPRLQEWASQRRAQPPQMGLLKPSAGVGLFVPERGRPGPFLPALRAGPGLAGCREGQARTERVAFSSAMFVPFAVGIGSKAG</sequence>
<dbReference type="SMART" id="SM00389">
    <property type="entry name" value="HOX"/>
    <property type="match status" value="1"/>
</dbReference>
<evidence type="ECO:0000256" key="8">
    <source>
        <dbReference type="ARBA" id="ARBA00023159"/>
    </source>
</evidence>
<proteinExistence type="inferred from homology"/>
<dbReference type="PANTHER" id="PTHR24329">
    <property type="entry name" value="HOMEOBOX PROTEIN ARISTALESS"/>
    <property type="match status" value="1"/>
</dbReference>